<dbReference type="PRINTS" id="PR00080">
    <property type="entry name" value="SDRFAMILY"/>
</dbReference>
<dbReference type="InterPro" id="IPR036291">
    <property type="entry name" value="NAD(P)-bd_dom_sf"/>
</dbReference>
<proteinExistence type="inferred from homology"/>
<dbReference type="Proteomes" id="UP000216113">
    <property type="component" value="Unassembled WGS sequence"/>
</dbReference>
<dbReference type="AlphaFoldDB" id="A0A266LPB3"/>
<comment type="similarity">
    <text evidence="1 2">Belongs to the short-chain dehydrogenases/reductases (SDR) family.</text>
</comment>
<dbReference type="SUPFAM" id="SSF51735">
    <property type="entry name" value="NAD(P)-binding Rossmann-fold domains"/>
    <property type="match status" value="1"/>
</dbReference>
<gene>
    <name evidence="3" type="ORF">CJF43_20520</name>
</gene>
<dbReference type="EMBL" id="NQKL01000021">
    <property type="protein sequence ID" value="OZY39879.1"/>
    <property type="molecule type" value="Genomic_DNA"/>
</dbReference>
<dbReference type="RefSeq" id="WP_095030719.1">
    <property type="nucleotide sequence ID" value="NZ_NQKL01000021.1"/>
</dbReference>
<dbReference type="InterPro" id="IPR050259">
    <property type="entry name" value="SDR"/>
</dbReference>
<evidence type="ECO:0000313" key="3">
    <source>
        <dbReference type="EMBL" id="OZY39879.1"/>
    </source>
</evidence>
<dbReference type="PANTHER" id="PTHR42879">
    <property type="entry name" value="3-OXOACYL-(ACYL-CARRIER-PROTEIN) REDUCTASE"/>
    <property type="match status" value="1"/>
</dbReference>
<comment type="caution">
    <text evidence="3">The sequence shown here is derived from an EMBL/GenBank/DDBJ whole genome shotgun (WGS) entry which is preliminary data.</text>
</comment>
<dbReference type="PRINTS" id="PR00081">
    <property type="entry name" value="GDHRDH"/>
</dbReference>
<accession>A0A266LPB3</accession>
<reference evidence="3 4" key="1">
    <citation type="submission" date="2017-08" db="EMBL/GenBank/DDBJ databases">
        <title>Genomic and metabolic characterisation of spoilage-associated Pseudomonas species.</title>
        <authorList>
            <person name="Stanborough T."/>
            <person name="Fegan N."/>
            <person name="Powell S.M."/>
            <person name="Singh T."/>
            <person name="Tamplin M.L."/>
            <person name="Chandry P.S."/>
        </authorList>
    </citation>
    <scope>NUCLEOTIDE SEQUENCE [LARGE SCALE GENOMIC DNA]</scope>
    <source>
        <strain evidence="3 4">F1820</strain>
    </source>
</reference>
<dbReference type="FunFam" id="3.40.50.720:FF:000084">
    <property type="entry name" value="Short-chain dehydrogenase reductase"/>
    <property type="match status" value="1"/>
</dbReference>
<sequence>MSSSSERLFDLSGRVALVTGSGQGMGLGIVRALARQGARVVINDFYAERAENSAKALQAEGLDVCAAPGDITVAAVREQIVATARETFGEIDILVNNAGVPPGMPDSLRQFKDLDDSDFERQLDLNLRAILGLTRLVVGGMCERKHGRIIIISSESWRVGLSYGLSNYAAAKAAALGFMRQLSHEVGRSGVTANALSLGCMNNFGYDETAKATTAVGRAGTPDDVGAAVAYLSSNEASWLTGQVIALNGGSVTV</sequence>
<protein>
    <submittedName>
        <fullName evidence="3">Short-chain dehydrogenase</fullName>
    </submittedName>
</protein>
<dbReference type="Gene3D" id="3.40.50.720">
    <property type="entry name" value="NAD(P)-binding Rossmann-like Domain"/>
    <property type="match status" value="1"/>
</dbReference>
<name>A0A266LPB3_PSEFR</name>
<evidence type="ECO:0000313" key="4">
    <source>
        <dbReference type="Proteomes" id="UP000216113"/>
    </source>
</evidence>
<dbReference type="InterPro" id="IPR002347">
    <property type="entry name" value="SDR_fam"/>
</dbReference>
<evidence type="ECO:0000256" key="2">
    <source>
        <dbReference type="RuleBase" id="RU000363"/>
    </source>
</evidence>
<dbReference type="Pfam" id="PF00106">
    <property type="entry name" value="adh_short"/>
    <property type="match status" value="1"/>
</dbReference>
<evidence type="ECO:0000256" key="1">
    <source>
        <dbReference type="ARBA" id="ARBA00006484"/>
    </source>
</evidence>
<dbReference type="PANTHER" id="PTHR42879:SF2">
    <property type="entry name" value="3-OXOACYL-[ACYL-CARRIER-PROTEIN] REDUCTASE FABG"/>
    <property type="match status" value="1"/>
</dbReference>
<organism evidence="3 4">
    <name type="scientific">Pseudomonas fragi</name>
    <dbReference type="NCBI Taxonomy" id="296"/>
    <lineage>
        <taxon>Bacteria</taxon>
        <taxon>Pseudomonadati</taxon>
        <taxon>Pseudomonadota</taxon>
        <taxon>Gammaproteobacteria</taxon>
        <taxon>Pseudomonadales</taxon>
        <taxon>Pseudomonadaceae</taxon>
        <taxon>Pseudomonas</taxon>
    </lineage>
</organism>